<keyword evidence="3" id="KW-1185">Reference proteome</keyword>
<gene>
    <name evidence="2" type="ORF">ACIOWJ_00540</name>
</gene>
<evidence type="ECO:0008006" key="4">
    <source>
        <dbReference type="Google" id="ProtNLM"/>
    </source>
</evidence>
<dbReference type="EMBL" id="JBIUWZ010000001">
    <property type="protein sequence ID" value="MFJ2676579.1"/>
    <property type="molecule type" value="Genomic_DNA"/>
</dbReference>
<feature type="chain" id="PRO_5045773955" description="FlgO domain-containing protein" evidence="1">
    <location>
        <begin position="25"/>
        <end position="240"/>
    </location>
</feature>
<comment type="caution">
    <text evidence="2">The sequence shown here is derived from an EMBL/GenBank/DDBJ whole genome shotgun (WGS) entry which is preliminary data.</text>
</comment>
<dbReference type="Proteomes" id="UP001617213">
    <property type="component" value="Unassembled WGS sequence"/>
</dbReference>
<feature type="signal peptide" evidence="1">
    <location>
        <begin position="1"/>
        <end position="24"/>
    </location>
</feature>
<keyword evidence="1" id="KW-0732">Signal</keyword>
<name>A0ABW8DSK8_9PSED</name>
<evidence type="ECO:0000313" key="2">
    <source>
        <dbReference type="EMBL" id="MFJ2676579.1"/>
    </source>
</evidence>
<dbReference type="RefSeq" id="WP_401379467.1">
    <property type="nucleotide sequence ID" value="NZ_JBIUWZ010000001.1"/>
</dbReference>
<accession>A0ABW8DSK8</accession>
<organism evidence="2 3">
    <name type="scientific">Pseudomonas sivasensis</name>
    <dbReference type="NCBI Taxonomy" id="1880678"/>
    <lineage>
        <taxon>Bacteria</taxon>
        <taxon>Pseudomonadati</taxon>
        <taxon>Pseudomonadota</taxon>
        <taxon>Gammaproteobacteria</taxon>
        <taxon>Pseudomonadales</taxon>
        <taxon>Pseudomonadaceae</taxon>
        <taxon>Pseudomonas</taxon>
    </lineage>
</organism>
<reference evidence="2 3" key="1">
    <citation type="submission" date="2024-10" db="EMBL/GenBank/DDBJ databases">
        <title>The Natural Products Discovery Center: Release of the First 8490 Sequenced Strains for Exploring Actinobacteria Biosynthetic Diversity.</title>
        <authorList>
            <person name="Kalkreuter E."/>
            <person name="Kautsar S.A."/>
            <person name="Yang D."/>
            <person name="Bader C.D."/>
            <person name="Teijaro C.N."/>
            <person name="Fluegel L."/>
            <person name="Davis C.M."/>
            <person name="Simpson J.R."/>
            <person name="Lauterbach L."/>
            <person name="Steele A.D."/>
            <person name="Gui C."/>
            <person name="Meng S."/>
            <person name="Li G."/>
            <person name="Viehrig K."/>
            <person name="Ye F."/>
            <person name="Su P."/>
            <person name="Kiefer A.F."/>
            <person name="Nichols A."/>
            <person name="Cepeda A.J."/>
            <person name="Yan W."/>
            <person name="Fan B."/>
            <person name="Jiang Y."/>
            <person name="Adhikari A."/>
            <person name="Zheng C.-J."/>
            <person name="Schuster L."/>
            <person name="Cowan T.M."/>
            <person name="Smanski M.J."/>
            <person name="Chevrette M.G."/>
            <person name="De Carvalho L.P.S."/>
            <person name="Shen B."/>
        </authorList>
    </citation>
    <scope>NUCLEOTIDE SEQUENCE [LARGE SCALE GENOMIC DNA]</scope>
    <source>
        <strain evidence="2 3">NPDC087581</strain>
    </source>
</reference>
<evidence type="ECO:0000313" key="3">
    <source>
        <dbReference type="Proteomes" id="UP001617213"/>
    </source>
</evidence>
<protein>
    <recommendedName>
        <fullName evidence="4">FlgO domain-containing protein</fullName>
    </recommendedName>
</protein>
<proteinExistence type="predicted"/>
<sequence length="240" mass="26012">MTIRLNVRLLLFVRFASIAIALTAATDAHSEQYTVGGRSIELPSPQGYCKIGETPGEQKFVGLTAKATGPSSRILALFLRCEEVAEWRKNAPSELVSSSDSVVLGVILDRDGQLRPMEGVSRKEFVRTLGSAMSKDPTLFSHTNADAQIRLNSLVTGADFRMMGTHVLKADDEAIYFILGSEILADNGEHRRVIAVSAITLLKGVRIVYGNYRQVNPSQNGNALFGKTNALVHAAVQANP</sequence>
<evidence type="ECO:0000256" key="1">
    <source>
        <dbReference type="SAM" id="SignalP"/>
    </source>
</evidence>